<proteinExistence type="predicted"/>
<dbReference type="CDD" id="cd00431">
    <property type="entry name" value="cysteine_hydrolases"/>
    <property type="match status" value="1"/>
</dbReference>
<dbReference type="PANTHER" id="PTHR43540:SF7">
    <property type="entry name" value="ISOCHORISMATASE FAMILY PROTEIN YECD"/>
    <property type="match status" value="1"/>
</dbReference>
<evidence type="ECO:0000313" key="4">
    <source>
        <dbReference type="Proteomes" id="UP000215767"/>
    </source>
</evidence>
<gene>
    <name evidence="3" type="ORF">CAL28_17820</name>
</gene>
<keyword evidence="1 3" id="KW-0378">Hydrolase</keyword>
<keyword evidence="4" id="KW-1185">Reference proteome</keyword>
<dbReference type="RefSeq" id="WP_094842600.1">
    <property type="nucleotide sequence ID" value="NZ_NEVS01000004.1"/>
</dbReference>
<evidence type="ECO:0000259" key="2">
    <source>
        <dbReference type="Pfam" id="PF00857"/>
    </source>
</evidence>
<dbReference type="InterPro" id="IPR000868">
    <property type="entry name" value="Isochorismatase-like_dom"/>
</dbReference>
<protein>
    <submittedName>
        <fullName evidence="3">Hydrolase</fullName>
    </submittedName>
</protein>
<dbReference type="PANTHER" id="PTHR43540">
    <property type="entry name" value="PEROXYUREIDOACRYLATE/UREIDOACRYLATE AMIDOHYDROLASE-RELATED"/>
    <property type="match status" value="1"/>
</dbReference>
<dbReference type="OrthoDB" id="9781985at2"/>
<reference evidence="4" key="1">
    <citation type="submission" date="2017-05" db="EMBL/GenBank/DDBJ databases">
        <title>Complete and WGS of Bordetella genogroups.</title>
        <authorList>
            <person name="Spilker T."/>
            <person name="Lipuma J."/>
        </authorList>
    </citation>
    <scope>NUCLEOTIDE SEQUENCE [LARGE SCALE GENOMIC DNA]</scope>
    <source>
        <strain evidence="4">AU8856</strain>
    </source>
</reference>
<accession>A0A261UH09</accession>
<dbReference type="EMBL" id="NEVS01000004">
    <property type="protein sequence ID" value="OZI61194.1"/>
    <property type="molecule type" value="Genomic_DNA"/>
</dbReference>
<comment type="caution">
    <text evidence="3">The sequence shown here is derived from an EMBL/GenBank/DDBJ whole genome shotgun (WGS) entry which is preliminary data.</text>
</comment>
<dbReference type="Proteomes" id="UP000215767">
    <property type="component" value="Unassembled WGS sequence"/>
</dbReference>
<sequence>MALTTIDPNTALIVVDLQKGIVGSPFVHPIDGIVDRSRALLDAFRERGLPVVLVNVAGVAPGRTERPRHSGSFPAGWTDFIPELDQQPGDIVVTKRTWGAFANTDLESQLKTLGVTQVVITGVATGTGVESTARQAYEHGFNVTLVLDAMTDARPEAHDYSIKNVFPKLGEMGTAQDVIDLLSTRSA</sequence>
<dbReference type="InterPro" id="IPR036380">
    <property type="entry name" value="Isochorismatase-like_sf"/>
</dbReference>
<name>A0A261UH09_9BORD</name>
<dbReference type="SUPFAM" id="SSF52499">
    <property type="entry name" value="Isochorismatase-like hydrolases"/>
    <property type="match status" value="1"/>
</dbReference>
<dbReference type="InterPro" id="IPR050272">
    <property type="entry name" value="Isochorismatase-like_hydrls"/>
</dbReference>
<evidence type="ECO:0000256" key="1">
    <source>
        <dbReference type="ARBA" id="ARBA00022801"/>
    </source>
</evidence>
<feature type="domain" description="Isochorismatase-like" evidence="2">
    <location>
        <begin position="10"/>
        <end position="177"/>
    </location>
</feature>
<dbReference type="Gene3D" id="3.40.50.850">
    <property type="entry name" value="Isochorismatase-like"/>
    <property type="match status" value="1"/>
</dbReference>
<dbReference type="GO" id="GO:0016787">
    <property type="term" value="F:hydrolase activity"/>
    <property type="evidence" value="ECO:0007669"/>
    <property type="project" value="UniProtKB-KW"/>
</dbReference>
<dbReference type="Pfam" id="PF00857">
    <property type="entry name" value="Isochorismatase"/>
    <property type="match status" value="1"/>
</dbReference>
<organism evidence="3 4">
    <name type="scientific">Bordetella genomosp. 11</name>
    <dbReference type="NCBI Taxonomy" id="1416808"/>
    <lineage>
        <taxon>Bacteria</taxon>
        <taxon>Pseudomonadati</taxon>
        <taxon>Pseudomonadota</taxon>
        <taxon>Betaproteobacteria</taxon>
        <taxon>Burkholderiales</taxon>
        <taxon>Alcaligenaceae</taxon>
        <taxon>Bordetella</taxon>
    </lineage>
</organism>
<dbReference type="AlphaFoldDB" id="A0A261UH09"/>
<evidence type="ECO:0000313" key="3">
    <source>
        <dbReference type="EMBL" id="OZI61194.1"/>
    </source>
</evidence>